<organism evidence="2 3">
    <name type="scientific">Chitinophaga dinghuensis</name>
    <dbReference type="NCBI Taxonomy" id="1539050"/>
    <lineage>
        <taxon>Bacteria</taxon>
        <taxon>Pseudomonadati</taxon>
        <taxon>Bacteroidota</taxon>
        <taxon>Chitinophagia</taxon>
        <taxon>Chitinophagales</taxon>
        <taxon>Chitinophagaceae</taxon>
        <taxon>Chitinophaga</taxon>
    </lineage>
</organism>
<dbReference type="OrthoDB" id="1523880at2"/>
<evidence type="ECO:0008006" key="4">
    <source>
        <dbReference type="Google" id="ProtNLM"/>
    </source>
</evidence>
<feature type="transmembrane region" description="Helical" evidence="1">
    <location>
        <begin position="26"/>
        <end position="49"/>
    </location>
</feature>
<feature type="transmembrane region" description="Helical" evidence="1">
    <location>
        <begin position="185"/>
        <end position="208"/>
    </location>
</feature>
<gene>
    <name evidence="2" type="ORF">CLV59_110176</name>
</gene>
<protein>
    <recommendedName>
        <fullName evidence="4">ABC-2 family transporter</fullName>
    </recommendedName>
</protein>
<feature type="transmembrane region" description="Helical" evidence="1">
    <location>
        <begin position="61"/>
        <end position="81"/>
    </location>
</feature>
<keyword evidence="1" id="KW-1133">Transmembrane helix</keyword>
<dbReference type="AlphaFoldDB" id="A0A327VNZ2"/>
<feature type="transmembrane region" description="Helical" evidence="1">
    <location>
        <begin position="108"/>
        <end position="134"/>
    </location>
</feature>
<name>A0A327VNZ2_9BACT</name>
<feature type="transmembrane region" description="Helical" evidence="1">
    <location>
        <begin position="154"/>
        <end position="173"/>
    </location>
</feature>
<keyword evidence="1" id="KW-0472">Membrane</keyword>
<evidence type="ECO:0000256" key="1">
    <source>
        <dbReference type="SAM" id="Phobius"/>
    </source>
</evidence>
<evidence type="ECO:0000313" key="3">
    <source>
        <dbReference type="Proteomes" id="UP000249819"/>
    </source>
</evidence>
<proteinExistence type="predicted"/>
<keyword evidence="3" id="KW-1185">Reference proteome</keyword>
<dbReference type="EMBL" id="QLMA01000010">
    <property type="protein sequence ID" value="RAJ75127.1"/>
    <property type="molecule type" value="Genomic_DNA"/>
</dbReference>
<accession>A0A327VNZ2</accession>
<dbReference type="RefSeq" id="WP_146616326.1">
    <property type="nucleotide sequence ID" value="NZ_QLMA01000010.1"/>
</dbReference>
<reference evidence="2 3" key="1">
    <citation type="submission" date="2018-06" db="EMBL/GenBank/DDBJ databases">
        <title>Genomic Encyclopedia of Archaeal and Bacterial Type Strains, Phase II (KMG-II): from individual species to whole genera.</title>
        <authorList>
            <person name="Goeker M."/>
        </authorList>
    </citation>
    <scope>NUCLEOTIDE SEQUENCE [LARGE SCALE GENOMIC DNA]</scope>
    <source>
        <strain evidence="2 3">DSM 29821</strain>
    </source>
</reference>
<feature type="transmembrane region" description="Helical" evidence="1">
    <location>
        <begin position="251"/>
        <end position="271"/>
    </location>
</feature>
<dbReference type="Proteomes" id="UP000249819">
    <property type="component" value="Unassembled WGS sequence"/>
</dbReference>
<evidence type="ECO:0000313" key="2">
    <source>
        <dbReference type="EMBL" id="RAJ75127.1"/>
    </source>
</evidence>
<sequence length="277" mass="31227">MQPNNVFSLSRMWLYLRKEVIDQYKVFLFGTGALVAGCCLFGLIAFISANPYRETFELADMMPLYMTLLLAFTALMASRSFNQLSKPERSIDFFLLPASHLEKFLAQLIISMLAVIVVFNLAIFIGVQFFSYLATHYKNVTVSMDFDRFFPGPFSVGIVLLMVAGINSIFLFGATFFHKFALPKIFFLFIVIMMGIWALNIGFTNLIFAGHIASWNASAPFSVVGVIEPGSTAGHQLSTGYFVPEWLGRPLLFIAKYLLTPALWTMAYFRIADKEIQ</sequence>
<comment type="caution">
    <text evidence="2">The sequence shown here is derived from an EMBL/GenBank/DDBJ whole genome shotgun (WGS) entry which is preliminary data.</text>
</comment>
<keyword evidence="1" id="KW-0812">Transmembrane</keyword>